<dbReference type="EMBL" id="JBBAXC010000001">
    <property type="protein sequence ID" value="MEI5905681.1"/>
    <property type="molecule type" value="Genomic_DNA"/>
</dbReference>
<evidence type="ECO:0000256" key="8">
    <source>
        <dbReference type="ARBA" id="ARBA00022833"/>
    </source>
</evidence>
<name>A0ABU8H8Y9_9BACI</name>
<keyword evidence="9 12" id="KW-1133">Transmembrane helix</keyword>
<dbReference type="CDD" id="cd06161">
    <property type="entry name" value="S2P-M50_SpoIVFB"/>
    <property type="match status" value="1"/>
</dbReference>
<keyword evidence="7" id="KW-0378">Hydrolase</keyword>
<evidence type="ECO:0000256" key="10">
    <source>
        <dbReference type="ARBA" id="ARBA00023049"/>
    </source>
</evidence>
<dbReference type="PANTHER" id="PTHR39188">
    <property type="entry name" value="MEMBRANE-ASSOCIATED ZINC METALLOPROTEASE M50B"/>
    <property type="match status" value="1"/>
</dbReference>
<evidence type="ECO:0000256" key="9">
    <source>
        <dbReference type="ARBA" id="ARBA00022989"/>
    </source>
</evidence>
<gene>
    <name evidence="14" type="ORF">WAK64_01205</name>
</gene>
<evidence type="ECO:0000313" key="15">
    <source>
        <dbReference type="Proteomes" id="UP001312865"/>
    </source>
</evidence>
<reference evidence="14 15" key="1">
    <citation type="journal article" date="2018" name="J. Microbiol.">
        <title>Bacillus spongiae sp. nov., isolated from sponge of Jeju Island.</title>
        <authorList>
            <person name="Lee G.E."/>
            <person name="Im W.T."/>
            <person name="Park J.S."/>
        </authorList>
    </citation>
    <scope>NUCLEOTIDE SEQUENCE [LARGE SCALE GENOMIC DNA]</scope>
    <source>
        <strain evidence="14 15">135PIL107-10</strain>
    </source>
</reference>
<comment type="similarity">
    <text evidence="3">Belongs to the peptidase M50B family.</text>
</comment>
<dbReference type="InterPro" id="IPR008915">
    <property type="entry name" value="Peptidase_M50"/>
</dbReference>
<feature type="transmembrane region" description="Helical" evidence="12">
    <location>
        <begin position="81"/>
        <end position="104"/>
    </location>
</feature>
<keyword evidence="11 12" id="KW-0472">Membrane</keyword>
<comment type="cofactor">
    <cofactor evidence="1">
        <name>Zn(2+)</name>
        <dbReference type="ChEBI" id="CHEBI:29105"/>
    </cofactor>
</comment>
<evidence type="ECO:0000256" key="6">
    <source>
        <dbReference type="ARBA" id="ARBA00022723"/>
    </source>
</evidence>
<evidence type="ECO:0000256" key="2">
    <source>
        <dbReference type="ARBA" id="ARBA00004141"/>
    </source>
</evidence>
<evidence type="ECO:0000256" key="7">
    <source>
        <dbReference type="ARBA" id="ARBA00022801"/>
    </source>
</evidence>
<evidence type="ECO:0000256" key="3">
    <source>
        <dbReference type="ARBA" id="ARBA00007931"/>
    </source>
</evidence>
<evidence type="ECO:0000313" key="14">
    <source>
        <dbReference type="EMBL" id="MEI5905681.1"/>
    </source>
</evidence>
<keyword evidence="4" id="KW-0645">Protease</keyword>
<dbReference type="Proteomes" id="UP001312865">
    <property type="component" value="Unassembled WGS sequence"/>
</dbReference>
<feature type="domain" description="Peptidase M50" evidence="13">
    <location>
        <begin position="30"/>
        <end position="104"/>
    </location>
</feature>
<organism evidence="14 15">
    <name type="scientific">Bacillus spongiae</name>
    <dbReference type="NCBI Taxonomy" id="2683610"/>
    <lineage>
        <taxon>Bacteria</taxon>
        <taxon>Bacillati</taxon>
        <taxon>Bacillota</taxon>
        <taxon>Bacilli</taxon>
        <taxon>Bacillales</taxon>
        <taxon>Bacillaceae</taxon>
        <taxon>Bacillus</taxon>
    </lineage>
</organism>
<feature type="transmembrane region" description="Helical" evidence="12">
    <location>
        <begin position="179"/>
        <end position="196"/>
    </location>
</feature>
<keyword evidence="10" id="KW-0482">Metalloprotease</keyword>
<evidence type="ECO:0000256" key="1">
    <source>
        <dbReference type="ARBA" id="ARBA00001947"/>
    </source>
</evidence>
<evidence type="ECO:0000256" key="4">
    <source>
        <dbReference type="ARBA" id="ARBA00022670"/>
    </source>
</evidence>
<dbReference type="PANTHER" id="PTHR39188:SF3">
    <property type="entry name" value="STAGE IV SPORULATION PROTEIN FB"/>
    <property type="match status" value="1"/>
</dbReference>
<evidence type="ECO:0000256" key="11">
    <source>
        <dbReference type="ARBA" id="ARBA00023136"/>
    </source>
</evidence>
<feature type="transmembrane region" description="Helical" evidence="12">
    <location>
        <begin position="12"/>
        <end position="39"/>
    </location>
</feature>
<feature type="domain" description="Peptidase M50" evidence="13">
    <location>
        <begin position="111"/>
        <end position="166"/>
    </location>
</feature>
<proteinExistence type="inferred from homology"/>
<keyword evidence="5 12" id="KW-0812">Transmembrane</keyword>
<evidence type="ECO:0000256" key="12">
    <source>
        <dbReference type="SAM" id="Phobius"/>
    </source>
</evidence>
<feature type="transmembrane region" description="Helical" evidence="12">
    <location>
        <begin position="110"/>
        <end position="131"/>
    </location>
</feature>
<accession>A0ABU8H8Y9</accession>
<protein>
    <submittedName>
        <fullName evidence="14">M50 family metallopeptidase</fullName>
    </submittedName>
</protein>
<evidence type="ECO:0000259" key="13">
    <source>
        <dbReference type="Pfam" id="PF02163"/>
    </source>
</evidence>
<dbReference type="Pfam" id="PF02163">
    <property type="entry name" value="Peptidase_M50"/>
    <property type="match status" value="2"/>
</dbReference>
<keyword evidence="6" id="KW-0479">Metal-binding</keyword>
<keyword evidence="8" id="KW-0862">Zinc</keyword>
<sequence length="285" mass="33826">MWQVLKKIHFHPLLWLVVGISILTGYFIDLVIVLSILVVHELGHGVMAHVLSWRVKRISLLPFGGVAEMDEYGNRSMKEELFVVLAGPFQHIWMMFFGWIFFVMGWIPPYYYEAFMMYNVMILVFNLLPIWPLDGGRLVNITLHSFFPYIEANKWSILTSLGLLICLNLSVMFMFPFHFHLWVVLSFLYVSLWREWKQRKYAHMKFLLERYYGKKTKVTKLKPMKVQSEELVLTVLERFYKGYKHPVIVIEDGREAGKLDENELLFAFFADKRTMAKAKDLLYLY</sequence>
<dbReference type="RefSeq" id="WP_336585282.1">
    <property type="nucleotide sequence ID" value="NZ_JBBAXC010000001.1"/>
</dbReference>
<evidence type="ECO:0000256" key="5">
    <source>
        <dbReference type="ARBA" id="ARBA00022692"/>
    </source>
</evidence>
<comment type="caution">
    <text evidence="14">The sequence shown here is derived from an EMBL/GenBank/DDBJ whole genome shotgun (WGS) entry which is preliminary data.</text>
</comment>
<comment type="subcellular location">
    <subcellularLocation>
        <location evidence="2">Membrane</location>
        <topology evidence="2">Multi-pass membrane protein</topology>
    </subcellularLocation>
</comment>
<keyword evidence="15" id="KW-1185">Reference proteome</keyword>